<keyword evidence="9" id="KW-0067">ATP-binding</keyword>
<gene>
    <name evidence="18" type="ORF">NPX36_02765</name>
</gene>
<proteinExistence type="predicted"/>
<keyword evidence="10" id="KW-1133">Transmembrane helix</keyword>
<sequence>MKKITQLSRFKIRWLTTKTLILFILGLLFPSFQMIAQTFSYTGNVQSVTLAAGTYDIEVWGANGGGSQGGIGGYSKVSYTHTGGTLYIVVGGAGATGGLPADINGGYNGGGARPNPGGATRGSGGGATHVSRSSGLLTDATVRSNIIVVAGGAGGGSNSGTGVGGGGGLTGVNSNGSNPGQGGTQTSGGAAGAGTSGSPGTAGQGGQSLDMAGAGGGGWYGGGAGGGSVAGNTSNGGGGGSGYINGSGVTSGITRDHTQSGFIANPDTSGNGTVIITSTIPCTGTPNGGTATASSRACASQPFTLTLNSYTLGGGISLQWESSPAGLGTWSPIPNATGNTHTVTNQTADTDYRCVVTCTNSNGVSTSNIVTVGQPLAAVNFYESFDAVATGNTTTPTVPECWTYLNKASSGYGYTTTTAARSGKGFYTYRPNTTGEMLLISPQTNNLGNGTKQVRFWARVSSTTYETTQKLGVYTMSDPTSTGVLSLVENNIPLTTTWQEFIVPLPVTTDDYFAFSFDNQNGTAYVYLDDVYYEDLSPCIFPVNLAANNITITGATFTWNPSLAPGVTGYEWEVRTSGTPGTAGAVASGSTTAPSTTATTNILSGATTYYVYVRAVCGTNKGVWTTFPVKFTTLCPVYTANFYENFDGVDTGGSTNPTIPNCWTYLNKASSGYGYTTTSAGRTGKGFYTYRPSTSNEMLLISPETNNLGNGTKQVRFWARVSSTTYEATQKLGFYTMNDPTATGTLTLLQNNFPLTTTWQEFIIPLPAGTDDYFAFSFDSQNGTTYVYLDDVYYEDLSPCVFPMNLQAANITQTSATISWDASLAAGVTGYEYEIRTSGTAGSGATGLAQTSTVNAPTTSVNISGLDHSTSYTVYIRSKCGTTDGLWTSFPIKFNTLCGVITGSFFEGFENTDTGGTSNNTVPNCWTYLRTGSNSTYPYGYTGTTGPKTGSKHFYTYQGSSYDGEVTLVSPQTDNLGNGTKRLRFSARLYFSGSYGEKLSIYSMDGNTASATKTLIKTINVSSTAYQEYIVYLPISTTDDYFAFSFDNESMNKYIFIDDIYYEDAPSCRPIEESTISISNLSKNSFDVSWQDIYNLNQMAYEVEVRTSGNPGTPGAIYSTVTAVGVTNITVPGLAPSTGYTVYVRAVCSATDQSDWAKGPSVTTLCNYSDFVTYTPSLALCGPQKAVLDATLVDTTFEAAWFDSATDVEPLFVGSNFVSEDDVTQNRSFWLRSQKVVPNSDIQVGNGTSTTTNNSSFNYSNYEGYKHHYIYTAEELGSLGLVAGPITALKFDIAVSGSNNPLVDFSVSLGAASSPVASFPMVDNSTLTNVYSSPSEPVPTGIKTITFTTPYLWDGVSDVVVQIVSYNGAWGSPYGSLRTHTTPVNRTAILYSDNSSAAQLLVTNAGVSSPFIGATTTSIRPNTVFVGNAGCISPAIEIPVTVSLKPAFELSTASITSCEGGVSDPVTITTNLGNYDTFVWTPSAGVSGDAVNGWTFATNVEQEYVLSATQSNGICEHIKTVRVYAGKKPEALTTLASSYDICKNEIQELEALESIPAMASIGSKLTTTAATSEVSAFVQSAMYSKQQYIYTAAELIAQGVNTSGYINSLSFETINSGASFSNPMYTVKMMLTPNTTFGTTNFATGNLSTVYSEVNHTHTFQGMQTIQFDSPFYWDGQSNILVEITQEGMGSGNNAQTYFTTTPGSNVGMYATSATDPNPTAGTRTTDRLDVQFGLEQSNVTWSPINNLYVDAAATVPYTAGTNALTVYTTSGVAMNQVYNALLTAPSGCETTKAITINVADVVTPVVQSQTFCQATPVSNVVVTGGANATFEFYSSATATTPITNITQTGTYYVEATQGNCKSVRVPFTATVTPLALPTAQFTQVVCGGGTVSALIASGVSGSQIRWYSSATSTTPLASTTPLVDNTTYYASQMLGACESGRIAVLVDINAAPASLTPQTISICGTLNYGNVNLNQIPGAELVWYPSATSTTPIPNNGQIVNGTYYVSQRVNGCESLRVQVIATAQGSVPAPTATIQNICGAGTVAQLNAQILPNATAEWYSNATAVTPLAANTPLTNGTYYVSQRVGNCVSVKVPVAVRLISTAAPAVAPITLCAGSTVGSITLPTPSGVSYRWYVNSTSTVVLPSTDVLQSGYYFVTRVENGCESARTQVQITINSRPNSPTGASPQTFNDTDNAQISSLIMTQPNVVWYATYDDAMKGLNPLNQNMPLVDQTTYYAVIIGSNGCPSLPTPIEVRILLGVNDFDLSKLNYYPNPVNDQLTITYSEVITNVEVFDLNGRLVMKNSFDKETVQLDFSRLSSGTYMLNVKTKENSQFIKIVKK</sequence>
<keyword evidence="14" id="KW-0675">Receptor</keyword>
<evidence type="ECO:0000256" key="9">
    <source>
        <dbReference type="ARBA" id="ARBA00022840"/>
    </source>
</evidence>
<keyword evidence="6" id="KW-0732">Signal</keyword>
<dbReference type="CDD" id="cd00063">
    <property type="entry name" value="FN3"/>
    <property type="match status" value="2"/>
</dbReference>
<dbReference type="InterPro" id="IPR026444">
    <property type="entry name" value="Secre_tail"/>
</dbReference>
<dbReference type="EMBL" id="CP102382">
    <property type="protein sequence ID" value="UUV21983.1"/>
    <property type="molecule type" value="Genomic_DNA"/>
</dbReference>
<feature type="region of interest" description="Disordered" evidence="16">
    <location>
        <begin position="157"/>
        <end position="210"/>
    </location>
</feature>
<keyword evidence="11" id="KW-0472">Membrane</keyword>
<dbReference type="InterPro" id="IPR013783">
    <property type="entry name" value="Ig-like_fold"/>
</dbReference>
<dbReference type="PROSITE" id="PS50853">
    <property type="entry name" value="FN3"/>
    <property type="match status" value="3"/>
</dbReference>
<evidence type="ECO:0000256" key="2">
    <source>
        <dbReference type="ARBA" id="ARBA00011902"/>
    </source>
</evidence>
<evidence type="ECO:0000256" key="4">
    <source>
        <dbReference type="ARBA" id="ARBA00022679"/>
    </source>
</evidence>
<dbReference type="Pfam" id="PF12810">
    <property type="entry name" value="ALK_LTK_GRD"/>
    <property type="match status" value="1"/>
</dbReference>
<feature type="domain" description="Fibronectin type-III" evidence="17">
    <location>
        <begin position="802"/>
        <end position="899"/>
    </location>
</feature>
<dbReference type="Pfam" id="PF19081">
    <property type="entry name" value="Ig_7"/>
    <property type="match status" value="2"/>
</dbReference>
<feature type="region of interest" description="Disordered" evidence="16">
    <location>
        <begin position="251"/>
        <end position="270"/>
    </location>
</feature>
<organism evidence="18 19">
    <name type="scientific">Paenimyroides aestuarii</name>
    <dbReference type="NCBI Taxonomy" id="2968490"/>
    <lineage>
        <taxon>Bacteria</taxon>
        <taxon>Pseudomonadati</taxon>
        <taxon>Bacteroidota</taxon>
        <taxon>Flavobacteriia</taxon>
        <taxon>Flavobacteriales</taxon>
        <taxon>Flavobacteriaceae</taxon>
        <taxon>Paenimyroides</taxon>
    </lineage>
</organism>
<feature type="compositionally biased region" description="Polar residues" evidence="16">
    <location>
        <begin position="259"/>
        <end position="270"/>
    </location>
</feature>
<dbReference type="Proteomes" id="UP001317001">
    <property type="component" value="Chromosome"/>
</dbReference>
<dbReference type="SMART" id="SM00060">
    <property type="entry name" value="FN3"/>
    <property type="match status" value="4"/>
</dbReference>
<evidence type="ECO:0000256" key="13">
    <source>
        <dbReference type="ARBA" id="ARBA00023157"/>
    </source>
</evidence>
<evidence type="ECO:0000256" key="15">
    <source>
        <dbReference type="ARBA" id="ARBA00023180"/>
    </source>
</evidence>
<dbReference type="Gene3D" id="2.60.120.430">
    <property type="entry name" value="Galactose-binding lectin"/>
    <property type="match status" value="1"/>
</dbReference>
<name>A0ABY5NTR6_9FLAO</name>
<keyword evidence="8" id="KW-0418">Kinase</keyword>
<feature type="compositionally biased region" description="Gly residues" evidence="16">
    <location>
        <begin position="157"/>
        <end position="170"/>
    </location>
</feature>
<evidence type="ECO:0000256" key="11">
    <source>
        <dbReference type="ARBA" id="ARBA00023136"/>
    </source>
</evidence>
<evidence type="ECO:0000256" key="3">
    <source>
        <dbReference type="ARBA" id="ARBA00022475"/>
    </source>
</evidence>
<dbReference type="InterPro" id="IPR003961">
    <property type="entry name" value="FN3_dom"/>
</dbReference>
<dbReference type="Gene3D" id="2.60.40.2700">
    <property type="match status" value="1"/>
</dbReference>
<protein>
    <recommendedName>
        <fullName evidence="2">receptor protein-tyrosine kinase</fullName>
        <ecNumber evidence="2">2.7.10.1</ecNumber>
    </recommendedName>
</protein>
<dbReference type="Gene3D" id="2.60.120.200">
    <property type="match status" value="2"/>
</dbReference>
<evidence type="ECO:0000256" key="5">
    <source>
        <dbReference type="ARBA" id="ARBA00022692"/>
    </source>
</evidence>
<accession>A0ABY5NTR6</accession>
<feature type="compositionally biased region" description="Gly residues" evidence="16">
    <location>
        <begin position="179"/>
        <end position="206"/>
    </location>
</feature>
<keyword evidence="3" id="KW-1003">Cell membrane</keyword>
<dbReference type="InterPro" id="IPR055163">
    <property type="entry name" value="ALK/LTK-like_GRD"/>
</dbReference>
<evidence type="ECO:0000256" key="12">
    <source>
        <dbReference type="ARBA" id="ARBA00023137"/>
    </source>
</evidence>
<evidence type="ECO:0000256" key="16">
    <source>
        <dbReference type="SAM" id="MobiDB-lite"/>
    </source>
</evidence>
<dbReference type="Gene3D" id="2.60.40.10">
    <property type="entry name" value="Immunoglobulins"/>
    <property type="match status" value="3"/>
</dbReference>
<evidence type="ECO:0000256" key="10">
    <source>
        <dbReference type="ARBA" id="ARBA00022989"/>
    </source>
</evidence>
<evidence type="ECO:0000256" key="7">
    <source>
        <dbReference type="ARBA" id="ARBA00022741"/>
    </source>
</evidence>
<evidence type="ECO:0000256" key="1">
    <source>
        <dbReference type="ARBA" id="ARBA00004251"/>
    </source>
</evidence>
<keyword evidence="15" id="KW-0325">Glycoprotein</keyword>
<dbReference type="Pfam" id="PF18962">
    <property type="entry name" value="Por_Secre_tail"/>
    <property type="match status" value="1"/>
</dbReference>
<feature type="domain" description="Fibronectin type-III" evidence="17">
    <location>
        <begin position="541"/>
        <end position="636"/>
    </location>
</feature>
<dbReference type="InterPro" id="IPR036116">
    <property type="entry name" value="FN3_sf"/>
</dbReference>
<dbReference type="SUPFAM" id="SSF49265">
    <property type="entry name" value="Fibronectin type III"/>
    <property type="match status" value="2"/>
</dbReference>
<evidence type="ECO:0000313" key="18">
    <source>
        <dbReference type="EMBL" id="UUV21983.1"/>
    </source>
</evidence>
<dbReference type="EC" id="2.7.10.1" evidence="2"/>
<keyword evidence="13" id="KW-1015">Disulfide bond</keyword>
<evidence type="ECO:0000313" key="19">
    <source>
        <dbReference type="Proteomes" id="UP001317001"/>
    </source>
</evidence>
<dbReference type="Pfam" id="PF00041">
    <property type="entry name" value="fn3"/>
    <property type="match status" value="2"/>
</dbReference>
<feature type="region of interest" description="Disordered" evidence="16">
    <location>
        <begin position="110"/>
        <end position="135"/>
    </location>
</feature>
<keyword evidence="19" id="KW-1185">Reference proteome</keyword>
<dbReference type="NCBIfam" id="TIGR04183">
    <property type="entry name" value="Por_Secre_tail"/>
    <property type="match status" value="1"/>
</dbReference>
<feature type="domain" description="Fibronectin type-III" evidence="17">
    <location>
        <begin position="1072"/>
        <end position="1167"/>
    </location>
</feature>
<keyword evidence="4" id="KW-0808">Transferase</keyword>
<evidence type="ECO:0000259" key="17">
    <source>
        <dbReference type="PROSITE" id="PS50853"/>
    </source>
</evidence>
<keyword evidence="5" id="KW-0812">Transmembrane</keyword>
<evidence type="ECO:0000256" key="14">
    <source>
        <dbReference type="ARBA" id="ARBA00023170"/>
    </source>
</evidence>
<keyword evidence="7" id="KW-0547">Nucleotide-binding</keyword>
<dbReference type="RefSeq" id="WP_257499902.1">
    <property type="nucleotide sequence ID" value="NZ_CP102382.1"/>
</dbReference>
<evidence type="ECO:0000256" key="6">
    <source>
        <dbReference type="ARBA" id="ARBA00022729"/>
    </source>
</evidence>
<reference evidence="18 19" key="1">
    <citation type="submission" date="2022-08" db="EMBL/GenBank/DDBJ databases">
        <title>Myroides zhujiangensis sp. nov., a novel bacterium isolated from sediment in the Pearl River Estuary.</title>
        <authorList>
            <person name="Cui L."/>
        </authorList>
    </citation>
    <scope>NUCLEOTIDE SEQUENCE [LARGE SCALE GENOMIC DNA]</scope>
    <source>
        <strain evidence="18 19">SCSIO 72103</strain>
    </source>
</reference>
<dbReference type="InterPro" id="IPR044023">
    <property type="entry name" value="Ig_7"/>
</dbReference>
<keyword evidence="12" id="KW-0829">Tyrosine-protein kinase</keyword>
<comment type="subcellular location">
    <subcellularLocation>
        <location evidence="1">Cell membrane</location>
        <topology evidence="1">Single-pass type I membrane protein</topology>
    </subcellularLocation>
</comment>
<evidence type="ECO:0000256" key="8">
    <source>
        <dbReference type="ARBA" id="ARBA00022777"/>
    </source>
</evidence>